<dbReference type="PROSITE" id="PS51695">
    <property type="entry name" value="SEDOLISIN"/>
    <property type="match status" value="1"/>
</dbReference>
<keyword evidence="6" id="KW-0106">Calcium</keyword>
<keyword evidence="2" id="KW-0645">Protease</keyword>
<sequence length="536" mass="56350">MPELPQGFTRLAGSERHLPAQARRVRSADPNERIEVSVYLRDPAAIEEAGALERHARLPGPQMSREEYLARHSASPEDVARVEAFAQAHQLQVLAVDRAARKLVLGGTVAQFCAAFATELHHYEYEGQTFRGRSGYLHVPRELAQVIIGIFGLDDRPQAQPHLRFTSAPGRGTLVSTATVSYTPLQVAQLYDFPSGLTGSGQCIALIELGGGYSSEDLAAYFQQLGLNVPEVVSVSVDGGENSPTGDPNSADGEVALDIEIAGAIAPGARIAVYFAPNTDRGFLDAITQAIHDTANAPSVISISWGAPEASWTRQAMTAMNQAFQDAAALGITVCVASGDNGASDGLNDQKAHVDFPASSPYVLGCGGTRLEAQAGQVTREVVWNEAAEGGGATGGGVSDVFPLPAWQERVAVPPSINDQHRGRGVPDVAGNADPQTGYLILVDGQRTSVGGTSAVAPLWAGLIALLNQRRGQPVGYLNPFLYQRYSQLLQQKALRDVTSGDNGGYAAGPGWDACTGLGTPDGALLLQALLTPSAA</sequence>
<proteinExistence type="predicted"/>
<evidence type="ECO:0000256" key="2">
    <source>
        <dbReference type="ARBA" id="ARBA00022670"/>
    </source>
</evidence>
<dbReference type="PANTHER" id="PTHR14218">
    <property type="entry name" value="PROTEASE S8 TRIPEPTIDYL PEPTIDASE I CLN2"/>
    <property type="match status" value="1"/>
</dbReference>
<dbReference type="EMBL" id="AP019377">
    <property type="protein sequence ID" value="BBH92037.1"/>
    <property type="molecule type" value="Genomic_DNA"/>
</dbReference>
<evidence type="ECO:0000256" key="5">
    <source>
        <dbReference type="ARBA" id="ARBA00022825"/>
    </source>
</evidence>
<evidence type="ECO:0000256" key="6">
    <source>
        <dbReference type="ARBA" id="ARBA00022837"/>
    </source>
</evidence>
<dbReference type="PANTHER" id="PTHR14218:SF15">
    <property type="entry name" value="TRIPEPTIDYL-PEPTIDASE 1"/>
    <property type="match status" value="1"/>
</dbReference>
<evidence type="ECO:0000256" key="1">
    <source>
        <dbReference type="ARBA" id="ARBA00001913"/>
    </source>
</evidence>
<evidence type="ECO:0000256" key="4">
    <source>
        <dbReference type="ARBA" id="ARBA00022801"/>
    </source>
</evidence>
<dbReference type="InterPro" id="IPR030400">
    <property type="entry name" value="Sedolisin_dom"/>
</dbReference>
<dbReference type="GO" id="GO:0006508">
    <property type="term" value="P:proteolysis"/>
    <property type="evidence" value="ECO:0007669"/>
    <property type="project" value="UniProtKB-KW"/>
</dbReference>
<evidence type="ECO:0000313" key="9">
    <source>
        <dbReference type="EMBL" id="BBH92037.1"/>
    </source>
</evidence>
<dbReference type="GO" id="GO:0046872">
    <property type="term" value="F:metal ion binding"/>
    <property type="evidence" value="ECO:0007669"/>
    <property type="project" value="UniProtKB-KW"/>
</dbReference>
<dbReference type="Gene3D" id="3.40.50.200">
    <property type="entry name" value="Peptidase S8/S53 domain"/>
    <property type="match status" value="1"/>
</dbReference>
<evidence type="ECO:0000256" key="3">
    <source>
        <dbReference type="ARBA" id="ARBA00022723"/>
    </source>
</evidence>
<dbReference type="SMART" id="SM00944">
    <property type="entry name" value="Pro-kuma_activ"/>
    <property type="match status" value="1"/>
</dbReference>
<dbReference type="SUPFAM" id="SSF52743">
    <property type="entry name" value="Subtilisin-like"/>
    <property type="match status" value="1"/>
</dbReference>
<evidence type="ECO:0000259" key="8">
    <source>
        <dbReference type="PROSITE" id="PS51695"/>
    </source>
</evidence>
<dbReference type="CDD" id="cd11377">
    <property type="entry name" value="Pro-peptidase_S53"/>
    <property type="match status" value="1"/>
</dbReference>
<dbReference type="SUPFAM" id="SSF54897">
    <property type="entry name" value="Protease propeptides/inhibitors"/>
    <property type="match status" value="1"/>
</dbReference>
<name>A0A455SUI3_9CHLR</name>
<keyword evidence="7" id="KW-0865">Zymogen</keyword>
<protein>
    <submittedName>
        <fullName evidence="9">Kumamolisin</fullName>
    </submittedName>
</protein>
<evidence type="ECO:0000256" key="7">
    <source>
        <dbReference type="ARBA" id="ARBA00023145"/>
    </source>
</evidence>
<dbReference type="InterPro" id="IPR000209">
    <property type="entry name" value="Peptidase_S8/S53_dom"/>
</dbReference>
<reference evidence="9" key="1">
    <citation type="submission" date="2018-12" db="EMBL/GenBank/DDBJ databases">
        <title>Novel natural products biosynthetic potential of the class Ktedonobacteria.</title>
        <authorList>
            <person name="Zheng Y."/>
            <person name="Saitou A."/>
            <person name="Wang C.M."/>
            <person name="Toyoda A."/>
            <person name="Minakuchi Y."/>
            <person name="Sekiguchi Y."/>
            <person name="Ueda K."/>
            <person name="Takano H."/>
            <person name="Sakai Y."/>
            <person name="Yokota A."/>
            <person name="Yabe S."/>
        </authorList>
    </citation>
    <scope>NUCLEOTIDE SEQUENCE</scope>
    <source>
        <strain evidence="9">A3-2</strain>
    </source>
</reference>
<comment type="cofactor">
    <cofactor evidence="1">
        <name>Ca(2+)</name>
        <dbReference type="ChEBI" id="CHEBI:29108"/>
    </cofactor>
</comment>
<dbReference type="CDD" id="cd04056">
    <property type="entry name" value="Peptidases_S53"/>
    <property type="match status" value="1"/>
</dbReference>
<keyword evidence="3" id="KW-0479">Metal-binding</keyword>
<dbReference type="Pfam" id="PF09286">
    <property type="entry name" value="Pro-kuma_activ"/>
    <property type="match status" value="1"/>
</dbReference>
<dbReference type="InterPro" id="IPR015366">
    <property type="entry name" value="S53_propep"/>
</dbReference>
<dbReference type="InterPro" id="IPR036852">
    <property type="entry name" value="Peptidase_S8/S53_dom_sf"/>
</dbReference>
<organism evidence="9">
    <name type="scientific">Thermogemmatispora argillosa</name>
    <dbReference type="NCBI Taxonomy" id="2045280"/>
    <lineage>
        <taxon>Bacteria</taxon>
        <taxon>Bacillati</taxon>
        <taxon>Chloroflexota</taxon>
        <taxon>Ktedonobacteria</taxon>
        <taxon>Thermogemmatisporales</taxon>
        <taxon>Thermogemmatisporaceae</taxon>
        <taxon>Thermogemmatispora</taxon>
    </lineage>
</organism>
<keyword evidence="5" id="KW-0720">Serine protease</keyword>
<dbReference type="AlphaFoldDB" id="A0A455SUI3"/>
<keyword evidence="4" id="KW-0378">Hydrolase</keyword>
<dbReference type="InterPro" id="IPR050819">
    <property type="entry name" value="Tripeptidyl-peptidase_I"/>
</dbReference>
<dbReference type="GO" id="GO:0004252">
    <property type="term" value="F:serine-type endopeptidase activity"/>
    <property type="evidence" value="ECO:0007669"/>
    <property type="project" value="InterPro"/>
</dbReference>
<gene>
    <name evidence="9" type="ORF">KTA_02360</name>
</gene>
<feature type="domain" description="Peptidase S53" evidence="8">
    <location>
        <begin position="181"/>
        <end position="533"/>
    </location>
</feature>
<accession>A0A455SUI3</accession>
<dbReference type="Pfam" id="PF00082">
    <property type="entry name" value="Peptidase_S8"/>
    <property type="match status" value="1"/>
</dbReference>
<dbReference type="GO" id="GO:0008240">
    <property type="term" value="F:tripeptidyl-peptidase activity"/>
    <property type="evidence" value="ECO:0007669"/>
    <property type="project" value="TreeGrafter"/>
</dbReference>